<comment type="caution">
    <text evidence="1">The sequence shown here is derived from an EMBL/GenBank/DDBJ whole genome shotgun (WGS) entry which is preliminary data.</text>
</comment>
<protein>
    <submittedName>
        <fullName evidence="1">Uncharacterized protein</fullName>
    </submittedName>
</protein>
<dbReference type="OrthoDB" id="2446976at2759"/>
<accession>A0A9P6KII2</accession>
<dbReference type="AlphaFoldDB" id="A0A9P6KII2"/>
<dbReference type="Proteomes" id="UP000780801">
    <property type="component" value="Unassembled WGS sequence"/>
</dbReference>
<keyword evidence="2" id="KW-1185">Reference proteome</keyword>
<evidence type="ECO:0000313" key="1">
    <source>
        <dbReference type="EMBL" id="KAF9585820.1"/>
    </source>
</evidence>
<organism evidence="1 2">
    <name type="scientific">Lunasporangiospora selenospora</name>
    <dbReference type="NCBI Taxonomy" id="979761"/>
    <lineage>
        <taxon>Eukaryota</taxon>
        <taxon>Fungi</taxon>
        <taxon>Fungi incertae sedis</taxon>
        <taxon>Mucoromycota</taxon>
        <taxon>Mortierellomycotina</taxon>
        <taxon>Mortierellomycetes</taxon>
        <taxon>Mortierellales</taxon>
        <taxon>Mortierellaceae</taxon>
        <taxon>Lunasporangiospora</taxon>
    </lineage>
</organism>
<reference evidence="1" key="1">
    <citation type="journal article" date="2020" name="Fungal Divers.">
        <title>Resolving the Mortierellaceae phylogeny through synthesis of multi-gene phylogenetics and phylogenomics.</title>
        <authorList>
            <person name="Vandepol N."/>
            <person name="Liber J."/>
            <person name="Desiro A."/>
            <person name="Na H."/>
            <person name="Kennedy M."/>
            <person name="Barry K."/>
            <person name="Grigoriev I.V."/>
            <person name="Miller A.N."/>
            <person name="O'Donnell K."/>
            <person name="Stajich J.E."/>
            <person name="Bonito G."/>
        </authorList>
    </citation>
    <scope>NUCLEOTIDE SEQUENCE</scope>
    <source>
        <strain evidence="1">KOD1015</strain>
    </source>
</reference>
<proteinExistence type="predicted"/>
<dbReference type="Gene3D" id="2.130.10.10">
    <property type="entry name" value="YVTN repeat-like/Quinoprotein amine dehydrogenase"/>
    <property type="match status" value="1"/>
</dbReference>
<dbReference type="EMBL" id="JAABOA010000117">
    <property type="protein sequence ID" value="KAF9585820.1"/>
    <property type="molecule type" value="Genomic_DNA"/>
</dbReference>
<gene>
    <name evidence="1" type="ORF">BGW38_000604</name>
</gene>
<sequence length="143" mass="16353">MTMSAPVFAISIFKEMMLLISNGPLLKLLALDLEKKTLVERANYRERWPIVQISTHGNMICTGSRRESICFYEYQPGVAGERSFDKLKFLKSRQRIVDFQLNTTFTSTTTRAGIIDDLMDLVTLDTSRIGNLNEPPEFKTQRA</sequence>
<evidence type="ECO:0000313" key="2">
    <source>
        <dbReference type="Proteomes" id="UP000780801"/>
    </source>
</evidence>
<dbReference type="InterPro" id="IPR015943">
    <property type="entry name" value="WD40/YVTN_repeat-like_dom_sf"/>
</dbReference>
<name>A0A9P6KII2_9FUNG</name>